<protein>
    <submittedName>
        <fullName evidence="3">Uncharacterized protein</fullName>
    </submittedName>
</protein>
<dbReference type="AlphaFoldDB" id="A0A2Z4IN86"/>
<keyword evidence="2" id="KW-0812">Transmembrane</keyword>
<evidence type="ECO:0000256" key="2">
    <source>
        <dbReference type="SAM" id="Phobius"/>
    </source>
</evidence>
<feature type="coiled-coil region" evidence="1">
    <location>
        <begin position="23"/>
        <end position="61"/>
    </location>
</feature>
<accession>A0A2Z4IN86</accession>
<keyword evidence="4" id="KW-1185">Reference proteome</keyword>
<feature type="transmembrane region" description="Helical" evidence="2">
    <location>
        <begin position="5"/>
        <end position="22"/>
    </location>
</feature>
<dbReference type="KEGG" id="est:DN752_17840"/>
<dbReference type="EMBL" id="CP030041">
    <property type="protein sequence ID" value="AWW31843.1"/>
    <property type="molecule type" value="Genomic_DNA"/>
</dbReference>
<keyword evidence="2" id="KW-1133">Transmembrane helix</keyword>
<proteinExistence type="predicted"/>
<organism evidence="3 4">
    <name type="scientific">Echinicola strongylocentroti</name>
    <dbReference type="NCBI Taxonomy" id="1795355"/>
    <lineage>
        <taxon>Bacteria</taxon>
        <taxon>Pseudomonadati</taxon>
        <taxon>Bacteroidota</taxon>
        <taxon>Cytophagia</taxon>
        <taxon>Cytophagales</taxon>
        <taxon>Cyclobacteriaceae</taxon>
        <taxon>Echinicola</taxon>
    </lineage>
</organism>
<dbReference type="Proteomes" id="UP000248688">
    <property type="component" value="Chromosome"/>
</dbReference>
<gene>
    <name evidence="3" type="ORF">DN752_17840</name>
</gene>
<sequence length="222" mass="25944">MKRKIFYSLPFFFIILIIAFSYKNQIDQNKEKKKVQIQNERKKLEKENKSLTTKINKATNQFLSFELQSLNATSLRVKVTNHSESDIRHLEVDIYLMDSFGDFLGYGDKGNGSIFYQSITENDVISKNSDISTTVSSKSIKNYMDFYSTHKESLDLSFSLKSITFNNGDKLSLWKGWGLSSLQNRDTDHYEHLDRTNPLYKLKRSVLYNRDILKKINKYLNG</sequence>
<keyword evidence="2" id="KW-0472">Membrane</keyword>
<evidence type="ECO:0000256" key="1">
    <source>
        <dbReference type="SAM" id="Coils"/>
    </source>
</evidence>
<reference evidence="3 4" key="1">
    <citation type="submission" date="2018-06" db="EMBL/GenBank/DDBJ databases">
        <title>Echinicola strongylocentroti sp. nov., isolated from a sea urchin Strongylocentrotus intermedius.</title>
        <authorList>
            <person name="Bae S.S."/>
        </authorList>
    </citation>
    <scope>NUCLEOTIDE SEQUENCE [LARGE SCALE GENOMIC DNA]</scope>
    <source>
        <strain evidence="3 4">MEBiC08714</strain>
    </source>
</reference>
<keyword evidence="1" id="KW-0175">Coiled coil</keyword>
<name>A0A2Z4IN86_9BACT</name>
<dbReference type="RefSeq" id="WP_112785216.1">
    <property type="nucleotide sequence ID" value="NZ_CP030041.1"/>
</dbReference>
<evidence type="ECO:0000313" key="4">
    <source>
        <dbReference type="Proteomes" id="UP000248688"/>
    </source>
</evidence>
<evidence type="ECO:0000313" key="3">
    <source>
        <dbReference type="EMBL" id="AWW31843.1"/>
    </source>
</evidence>